<protein>
    <submittedName>
        <fullName evidence="2">Uncharacterized protein</fullName>
    </submittedName>
</protein>
<dbReference type="AlphaFoldDB" id="T2G6P6"/>
<dbReference type="HOGENOM" id="CLU_058788_0_0_7"/>
<feature type="transmembrane region" description="Helical" evidence="1">
    <location>
        <begin position="132"/>
        <end position="151"/>
    </location>
</feature>
<feature type="transmembrane region" description="Helical" evidence="1">
    <location>
        <begin position="12"/>
        <end position="35"/>
    </location>
</feature>
<dbReference type="KEGG" id="dgg:DGI_0016"/>
<evidence type="ECO:0000313" key="2">
    <source>
        <dbReference type="EMBL" id="AGW11958.1"/>
    </source>
</evidence>
<feature type="transmembrane region" description="Helical" evidence="1">
    <location>
        <begin position="220"/>
        <end position="246"/>
    </location>
</feature>
<evidence type="ECO:0000313" key="3">
    <source>
        <dbReference type="Proteomes" id="UP000016587"/>
    </source>
</evidence>
<organism evidence="2 3">
    <name type="scientific">Megalodesulfovibrio gigas (strain ATCC 19364 / DSM 1382 / NCIMB 9332 / VKM B-1759)</name>
    <name type="common">Desulfovibrio gigas</name>
    <dbReference type="NCBI Taxonomy" id="1121448"/>
    <lineage>
        <taxon>Bacteria</taxon>
        <taxon>Pseudomonadati</taxon>
        <taxon>Thermodesulfobacteriota</taxon>
        <taxon>Desulfovibrionia</taxon>
        <taxon>Desulfovibrionales</taxon>
        <taxon>Desulfovibrionaceae</taxon>
        <taxon>Megalodesulfovibrio</taxon>
    </lineage>
</organism>
<keyword evidence="1" id="KW-1133">Transmembrane helix</keyword>
<keyword evidence="1" id="KW-0472">Membrane</keyword>
<feature type="transmembrane region" description="Helical" evidence="1">
    <location>
        <begin position="56"/>
        <end position="79"/>
    </location>
</feature>
<reference evidence="3" key="2">
    <citation type="submission" date="2013-07" db="EMBL/GenBank/DDBJ databases">
        <authorList>
            <person name="Morais-Silva F.O."/>
            <person name="Rezende A.M."/>
            <person name="Pimentel C."/>
            <person name="Resende D.M."/>
            <person name="Santos C.I."/>
            <person name="Clemente C."/>
            <person name="de Oliveira L.M."/>
            <person name="da Silva S.M."/>
            <person name="Costa D.A."/>
            <person name="Varela-Raposo A."/>
            <person name="Horacio E.C.A."/>
            <person name="Matos M."/>
            <person name="Flores O."/>
            <person name="Ruiz J.C."/>
            <person name="Rodrigues-Pousada C."/>
        </authorList>
    </citation>
    <scope>NUCLEOTIDE SEQUENCE [LARGE SCALE GENOMIC DNA]</scope>
    <source>
        <strain evidence="3">ATCC 19364 / DSM 1382 / NCIMB 9332 / VKM B-1759</strain>
    </source>
</reference>
<name>T2G6P6_MEGG1</name>
<dbReference type="EMBL" id="CP006585">
    <property type="protein sequence ID" value="AGW11958.1"/>
    <property type="molecule type" value="Genomic_DNA"/>
</dbReference>
<evidence type="ECO:0000256" key="1">
    <source>
        <dbReference type="SAM" id="Phobius"/>
    </source>
</evidence>
<dbReference type="RefSeq" id="WP_021758501.1">
    <property type="nucleotide sequence ID" value="NC_022444.1"/>
</dbReference>
<proteinExistence type="predicted"/>
<feature type="transmembrane region" description="Helical" evidence="1">
    <location>
        <begin position="297"/>
        <end position="318"/>
    </location>
</feature>
<dbReference type="Proteomes" id="UP000016587">
    <property type="component" value="Chromosome"/>
</dbReference>
<feature type="transmembrane region" description="Helical" evidence="1">
    <location>
        <begin position="184"/>
        <end position="208"/>
    </location>
</feature>
<dbReference type="OrthoDB" id="5471546at2"/>
<reference evidence="2 3" key="1">
    <citation type="journal article" date="2013" name="J. Bacteriol.">
        <title>Roles of HynAB and Ech, the only two hydrogenases found in the model sulfate reducer Desulfovibrio gigas.</title>
        <authorList>
            <person name="Morais-Silva F.O."/>
            <person name="Santos C.I."/>
            <person name="Rodrigues R."/>
            <person name="Pereira I.A."/>
            <person name="Rodrigues-Pousada C."/>
        </authorList>
    </citation>
    <scope>NUCLEOTIDE SEQUENCE [LARGE SCALE GENOMIC DNA]</scope>
    <source>
        <strain evidence="3">ATCC 19364 / DSM 1382 / NCIMB 9332 / VKM B-1759</strain>
    </source>
</reference>
<feature type="transmembrane region" description="Helical" evidence="1">
    <location>
        <begin position="266"/>
        <end position="285"/>
    </location>
</feature>
<gene>
    <name evidence="2" type="ORF">DGI_0016</name>
</gene>
<accession>T2G6P6</accession>
<feature type="transmembrane region" description="Helical" evidence="1">
    <location>
        <begin position="99"/>
        <end position="120"/>
    </location>
</feature>
<keyword evidence="1" id="KW-0812">Transmembrane</keyword>
<sequence length="321" mass="34229">MDIGLNEVLVWVRLASTSIVAMLLLTVGAAPLVAATSQHLAKVRERIFYDKFAKQIAQMGLVLGLCTLPFTAGVWAVLYMQHPVASIPALSHPLLAPPALLPFGLYILGLALCTIHAANWSRWKGRRFLQSLFAWGGWLALTTAGVGLLTLKRTMNAYPDAFAVDPSLSSYVSAIRTIPLLSSLWPFLGVAVFGGLAGAGTLGAVYCLSRRDKEDYGRDYYAFALKAASWWGAFGSALAGAAAGGYMVLVHARFPDAWQALPAQSGLAAAGIMLLLALCLLSVAGSATPLRRKSTNYLGALLLLTAALAMGYPVMYLYTLF</sequence>
<dbReference type="PATRIC" id="fig|1121448.10.peg.17"/>
<keyword evidence="3" id="KW-1185">Reference proteome</keyword>